<sequence length="143" mass="16061">MARRQMRKPAAGDVFTYPFLWKRQQIQGETEGRKPRPVCMAVTTANADGNTLLFIVPITTQPPMDGRIAIEVPEIEAKRAGLDTEKPCWVMLDEFNSDVFERSFVFEDRTPLGAFSSKFTARLQGTLLAAAKDGKARIVNRQD</sequence>
<name>A0A2T5BPC2_9RHOB</name>
<organism evidence="1 2">
    <name type="scientific">Rhodovulum imhoffii</name>
    <dbReference type="NCBI Taxonomy" id="365340"/>
    <lineage>
        <taxon>Bacteria</taxon>
        <taxon>Pseudomonadati</taxon>
        <taxon>Pseudomonadota</taxon>
        <taxon>Alphaproteobacteria</taxon>
        <taxon>Rhodobacterales</taxon>
        <taxon>Paracoccaceae</taxon>
        <taxon>Rhodovulum</taxon>
    </lineage>
</organism>
<gene>
    <name evidence="1" type="ORF">C8N32_1203</name>
</gene>
<keyword evidence="2" id="KW-1185">Reference proteome</keyword>
<dbReference type="AlphaFoldDB" id="A0A2T5BPC2"/>
<protein>
    <submittedName>
        <fullName evidence="1">PemK-like, MazF-like toxin of type II toxin-antitoxin system</fullName>
    </submittedName>
</protein>
<evidence type="ECO:0000313" key="2">
    <source>
        <dbReference type="Proteomes" id="UP000243859"/>
    </source>
</evidence>
<proteinExistence type="predicted"/>
<dbReference type="Proteomes" id="UP000243859">
    <property type="component" value="Unassembled WGS sequence"/>
</dbReference>
<reference evidence="1 2" key="1">
    <citation type="submission" date="2018-04" db="EMBL/GenBank/DDBJ databases">
        <title>Genomic Encyclopedia of Archaeal and Bacterial Type Strains, Phase II (KMG-II): from individual species to whole genera.</title>
        <authorList>
            <person name="Goeker M."/>
        </authorList>
    </citation>
    <scope>NUCLEOTIDE SEQUENCE [LARGE SCALE GENOMIC DNA]</scope>
    <source>
        <strain evidence="1 2">DSM 18064</strain>
    </source>
</reference>
<dbReference type="EMBL" id="QAAA01000020">
    <property type="protein sequence ID" value="PTN00885.1"/>
    <property type="molecule type" value="Genomic_DNA"/>
</dbReference>
<comment type="caution">
    <text evidence="1">The sequence shown here is derived from an EMBL/GenBank/DDBJ whole genome shotgun (WGS) entry which is preliminary data.</text>
</comment>
<accession>A0A2T5BPC2</accession>
<evidence type="ECO:0000313" key="1">
    <source>
        <dbReference type="EMBL" id="PTN00885.1"/>
    </source>
</evidence>